<dbReference type="PANTHER" id="PTHR38699:SF1">
    <property type="entry name" value="MITOPHAGY RECEPTOR ATG43"/>
    <property type="match status" value="1"/>
</dbReference>
<dbReference type="PANTHER" id="PTHR38699">
    <property type="entry name" value="CHROMOSOME 1, WHOLE GENOME SHOTGUN SEQUENCE"/>
    <property type="match status" value="1"/>
</dbReference>
<protein>
    <recommendedName>
        <fullName evidence="3">DUF1770-domain-containing protein</fullName>
    </recommendedName>
</protein>
<dbReference type="InterPro" id="IPR013898">
    <property type="entry name" value="Atg43"/>
</dbReference>
<evidence type="ECO:0008006" key="3">
    <source>
        <dbReference type="Google" id="ProtNLM"/>
    </source>
</evidence>
<keyword evidence="2" id="KW-1185">Reference proteome</keyword>
<gene>
    <name evidence="1" type="ORF">METBISCDRAFT_28341</name>
</gene>
<dbReference type="GO" id="GO:0000423">
    <property type="term" value="P:mitophagy"/>
    <property type="evidence" value="ECO:0007669"/>
    <property type="project" value="InterPro"/>
</dbReference>
<organism evidence="1 2">
    <name type="scientific">Metschnikowia bicuspidata</name>
    <dbReference type="NCBI Taxonomy" id="27322"/>
    <lineage>
        <taxon>Eukaryota</taxon>
        <taxon>Fungi</taxon>
        <taxon>Dikarya</taxon>
        <taxon>Ascomycota</taxon>
        <taxon>Saccharomycotina</taxon>
        <taxon>Pichiomycetes</taxon>
        <taxon>Metschnikowiaceae</taxon>
        <taxon>Metschnikowia</taxon>
    </lineage>
</organism>
<dbReference type="EMBL" id="ML004495">
    <property type="protein sequence ID" value="RKP29303.1"/>
    <property type="molecule type" value="Genomic_DNA"/>
</dbReference>
<accession>A0A4P9Z9C3</accession>
<dbReference type="GO" id="GO:0140580">
    <property type="term" value="F:mitochondrion autophagosome adaptor activity"/>
    <property type="evidence" value="ECO:0007669"/>
    <property type="project" value="InterPro"/>
</dbReference>
<proteinExistence type="predicted"/>
<dbReference type="Proteomes" id="UP000268321">
    <property type="component" value="Unassembled WGS sequence"/>
</dbReference>
<reference evidence="2" key="1">
    <citation type="journal article" date="2018" name="Nat. Microbiol.">
        <title>Leveraging single-cell genomics to expand the fungal tree of life.</title>
        <authorList>
            <person name="Ahrendt S.R."/>
            <person name="Quandt C.A."/>
            <person name="Ciobanu D."/>
            <person name="Clum A."/>
            <person name="Salamov A."/>
            <person name="Andreopoulos B."/>
            <person name="Cheng J.F."/>
            <person name="Woyke T."/>
            <person name="Pelin A."/>
            <person name="Henrissat B."/>
            <person name="Reynolds N.K."/>
            <person name="Benny G.L."/>
            <person name="Smith M.E."/>
            <person name="James T.Y."/>
            <person name="Grigoriev I.V."/>
        </authorList>
    </citation>
    <scope>NUCLEOTIDE SEQUENCE [LARGE SCALE GENOMIC DNA]</scope>
    <source>
        <strain evidence="2">Baker2002</strain>
    </source>
</reference>
<evidence type="ECO:0000313" key="2">
    <source>
        <dbReference type="Proteomes" id="UP000268321"/>
    </source>
</evidence>
<dbReference type="OrthoDB" id="2430343at2759"/>
<name>A0A4P9Z9C3_9ASCO</name>
<dbReference type="AlphaFoldDB" id="A0A4P9Z9C3"/>
<evidence type="ECO:0000313" key="1">
    <source>
        <dbReference type="EMBL" id="RKP29303.1"/>
    </source>
</evidence>
<sequence length="122" mass="13232">MNSRPLPIPDLRFEQSLLKSLQVYANAGAQAKVQHLKTKKPAETAKVVAPVAAPGAVEPAPLAPITPGIVIYAIIKDVMFRPLIEGFLWATVVILASPSLRFITAQGYKCGLWFGRLIGLKR</sequence>